<dbReference type="AlphaFoldDB" id="A0A5S9MJW8"/>
<evidence type="ECO:0000313" key="1">
    <source>
        <dbReference type="EMBL" id="BBP92962.1"/>
    </source>
</evidence>
<protein>
    <submittedName>
        <fullName evidence="1">Uncharacterized protein</fullName>
    </submittedName>
</protein>
<dbReference type="Gene3D" id="1.20.1250.30">
    <property type="match status" value="1"/>
</dbReference>
<dbReference type="EMBL" id="AP021906">
    <property type="protein sequence ID" value="BBP92962.1"/>
    <property type="molecule type" value="Genomic_DNA"/>
</dbReference>
<organism evidence="1 2">
    <name type="scientific">Bacillus safensis</name>
    <dbReference type="NCBI Taxonomy" id="561879"/>
    <lineage>
        <taxon>Bacteria</taxon>
        <taxon>Bacillati</taxon>
        <taxon>Bacillota</taxon>
        <taxon>Bacilli</taxon>
        <taxon>Bacillales</taxon>
        <taxon>Bacillaceae</taxon>
        <taxon>Bacillus</taxon>
    </lineage>
</organism>
<name>A0A5S9MJW8_BACIA</name>
<proteinExistence type="predicted"/>
<evidence type="ECO:0000313" key="2">
    <source>
        <dbReference type="Proteomes" id="UP000464658"/>
    </source>
</evidence>
<sequence>MTQSGHIKELSRQSDIVDAISGKRRTDHKLYFPMDLIVDMSEKAEEKKKIDHEAAWFGIRKY</sequence>
<gene>
    <name evidence="1" type="ORF">BsIDN1_65800</name>
</gene>
<dbReference type="Proteomes" id="UP000464658">
    <property type="component" value="Chromosome"/>
</dbReference>
<reference evidence="1 2" key="1">
    <citation type="submission" date="2019-12" db="EMBL/GenBank/DDBJ databases">
        <title>Full genome sequence of a Bacillus safensis strain isolated from commercially available natto in Indonesia.</title>
        <authorList>
            <person name="Yoshida M."/>
            <person name="Uomi M."/>
            <person name="Waturangi D."/>
            <person name="Ekaputri J.J."/>
            <person name="Setiamarga D.H.E."/>
        </authorList>
    </citation>
    <scope>NUCLEOTIDE SEQUENCE [LARGE SCALE GENOMIC DNA]</scope>
    <source>
        <strain evidence="1 2">IDN1</strain>
    </source>
</reference>
<accession>A0A5S9MJW8</accession>